<dbReference type="InterPro" id="IPR029044">
    <property type="entry name" value="Nucleotide-diphossugar_trans"/>
</dbReference>
<protein>
    <submittedName>
        <fullName evidence="1">Hemolysin hemolytic protein</fullName>
    </submittedName>
</protein>
<evidence type="ECO:0000313" key="1">
    <source>
        <dbReference type="EMBL" id="MBE6270979.1"/>
    </source>
</evidence>
<dbReference type="Gene3D" id="3.90.550.10">
    <property type="entry name" value="Spore Coat Polysaccharide Biosynthesis Protein SpsA, Chain A"/>
    <property type="match status" value="1"/>
</dbReference>
<dbReference type="SUPFAM" id="SSF53448">
    <property type="entry name" value="Nucleotide-diphospho-sugar transferases"/>
    <property type="match status" value="1"/>
</dbReference>
<name>A0A9D5S8C5_XYLRU</name>
<dbReference type="AlphaFoldDB" id="A0A9D5S8C5"/>
<accession>A0A9D5S8C5</accession>
<dbReference type="EMBL" id="SUYC01000008">
    <property type="protein sequence ID" value="MBE6270979.1"/>
    <property type="molecule type" value="Genomic_DNA"/>
</dbReference>
<organism evidence="1 2">
    <name type="scientific">Xylanibacter ruminicola</name>
    <name type="common">Prevotella ruminicola</name>
    <dbReference type="NCBI Taxonomy" id="839"/>
    <lineage>
        <taxon>Bacteria</taxon>
        <taxon>Pseudomonadati</taxon>
        <taxon>Bacteroidota</taxon>
        <taxon>Bacteroidia</taxon>
        <taxon>Bacteroidales</taxon>
        <taxon>Prevotellaceae</taxon>
        <taxon>Xylanibacter</taxon>
    </lineage>
</organism>
<proteinExistence type="predicted"/>
<sequence>MKANYNIPILFVIFKRPEVTQASFKKICAVRPRKLYIVSDGARPDHEGELELVEQTRKIVLDAIDWDCELHTDFRNENMGCGKGMYHAISWLFQNEEMGIVLEDDCVVQPSFFTFMQEMLTKYQDDNRIGLVAGFNGVASKVRLPWSYCFSRYKATWGWGSWRRAWNNMDFDMTWRGGCQEASVINNMGYRSKDLAYWRHRLNLIDQNEVSAWDWQWFFSMAAQNQLTVFPAKSLVSNIGFGAGATHTGLLWGKAIMCDDGDLDFPLSHPTAVCPYVPFEKAFYRYNNDLYTTINRFVPLWFKHAVKRFLSK</sequence>
<comment type="caution">
    <text evidence="1">The sequence shown here is derived from an EMBL/GenBank/DDBJ whole genome shotgun (WGS) entry which is preliminary data.</text>
</comment>
<gene>
    <name evidence="1" type="ORF">E7101_08515</name>
</gene>
<dbReference type="Proteomes" id="UP000806522">
    <property type="component" value="Unassembled WGS sequence"/>
</dbReference>
<reference evidence="1" key="1">
    <citation type="submission" date="2019-04" db="EMBL/GenBank/DDBJ databases">
        <title>Evolution of Biomass-Degrading Anaerobic Consortia Revealed by Metagenomics.</title>
        <authorList>
            <person name="Peng X."/>
        </authorList>
    </citation>
    <scope>NUCLEOTIDE SEQUENCE</scope>
    <source>
        <strain evidence="1">SIG140</strain>
    </source>
</reference>
<evidence type="ECO:0000313" key="2">
    <source>
        <dbReference type="Proteomes" id="UP000806522"/>
    </source>
</evidence>